<dbReference type="EMBL" id="JACACB010000005">
    <property type="protein sequence ID" value="MCO8297445.1"/>
    <property type="molecule type" value="Genomic_DNA"/>
</dbReference>
<protein>
    <submittedName>
        <fullName evidence="1">Uncharacterized protein</fullName>
    </submittedName>
</protein>
<evidence type="ECO:0000313" key="2">
    <source>
        <dbReference type="Proteomes" id="UP001057280"/>
    </source>
</evidence>
<gene>
    <name evidence="1" type="ORF">HXW75_03030</name>
</gene>
<dbReference type="RefSeq" id="WP_253210010.1">
    <property type="nucleotide sequence ID" value="NZ_JACACB010000005.1"/>
</dbReference>
<dbReference type="Proteomes" id="UP001057280">
    <property type="component" value="Unassembled WGS sequence"/>
</dbReference>
<reference evidence="1" key="1">
    <citation type="submission" date="2020-06" db="EMBL/GenBank/DDBJ databases">
        <authorList>
            <person name="Link T."/>
            <person name="Ehrmann M."/>
        </authorList>
    </citation>
    <scope>NUCLEOTIDE SEQUENCE</scope>
    <source>
        <strain evidence="1">TMW 2.2257</strain>
    </source>
</reference>
<sequence length="98" mass="11184">MKIRKEQGKIKKWGDTQGIVLSKAILSNANLKDQENVDIAVETQTNGKKRIVIEGVTENKKELLEELVGTVSLPKDLDVNKERAERKQKTLIKHELRH</sequence>
<reference evidence="1" key="2">
    <citation type="journal article" date="2021" name="BMC Microbiol.">
        <title>The diversity among the species Tetragenococcus halophilus including new isolates from a lupine seed fermentation.</title>
        <authorList>
            <person name="Link T."/>
            <person name="Vogel R.F."/>
            <person name="Ehrmann M.A."/>
        </authorList>
    </citation>
    <scope>NUCLEOTIDE SEQUENCE</scope>
    <source>
        <strain evidence="1">TMW 2.2257</strain>
    </source>
</reference>
<dbReference type="Gene3D" id="2.10.260.10">
    <property type="match status" value="1"/>
</dbReference>
<dbReference type="AlphaFoldDB" id="A0AB35HNW5"/>
<dbReference type="SUPFAM" id="SSF89447">
    <property type="entry name" value="AbrB/MazE/MraZ-like"/>
    <property type="match status" value="1"/>
</dbReference>
<evidence type="ECO:0000313" key="1">
    <source>
        <dbReference type="EMBL" id="MCO8297445.1"/>
    </source>
</evidence>
<dbReference type="InterPro" id="IPR037914">
    <property type="entry name" value="SpoVT-AbrB_sf"/>
</dbReference>
<comment type="caution">
    <text evidence="1">The sequence shown here is derived from an EMBL/GenBank/DDBJ whole genome shotgun (WGS) entry which is preliminary data.</text>
</comment>
<organism evidence="1 2">
    <name type="scientific">Tetragenococcus halophilus</name>
    <name type="common">Pediococcus halophilus</name>
    <dbReference type="NCBI Taxonomy" id="51669"/>
    <lineage>
        <taxon>Bacteria</taxon>
        <taxon>Bacillati</taxon>
        <taxon>Bacillota</taxon>
        <taxon>Bacilli</taxon>
        <taxon>Lactobacillales</taxon>
        <taxon>Enterococcaceae</taxon>
        <taxon>Tetragenococcus</taxon>
    </lineage>
</organism>
<proteinExistence type="predicted"/>
<accession>A0AB35HNW5</accession>
<name>A0AB35HNW5_TETHA</name>